<dbReference type="EMBL" id="CP041046">
    <property type="protein sequence ID" value="QDE39480.1"/>
    <property type="molecule type" value="Genomic_DNA"/>
</dbReference>
<evidence type="ECO:0000313" key="2">
    <source>
        <dbReference type="EMBL" id="QDE39480.1"/>
    </source>
</evidence>
<proteinExistence type="predicted"/>
<dbReference type="RefSeq" id="WP_139982137.1">
    <property type="nucleotide sequence ID" value="NZ_CP041046.1"/>
</dbReference>
<dbReference type="AlphaFoldDB" id="A0A4Y5Z2A4"/>
<keyword evidence="3" id="KW-1185">Reference proteome</keyword>
<dbReference type="KEGG" id="lpy:FIV34_09835"/>
<gene>
    <name evidence="2" type="ORF">FIV34_09835</name>
</gene>
<feature type="transmembrane region" description="Helical" evidence="1">
    <location>
        <begin position="6"/>
        <end position="25"/>
    </location>
</feature>
<keyword evidence="1" id="KW-0472">Membrane</keyword>
<sequence>MIDWVPIIFIVFKALVFGTGMFFAVKWHYDQGKLGRHKERRRVLRLVGTTVAIFVPLVVGLLYATFYVCGKLGLT</sequence>
<name>A0A4Y5Z2A4_9GAMM</name>
<keyword evidence="1" id="KW-0812">Transmembrane</keyword>
<evidence type="ECO:0000313" key="3">
    <source>
        <dbReference type="Proteomes" id="UP000316093"/>
    </source>
</evidence>
<dbReference type="Proteomes" id="UP000316093">
    <property type="component" value="Chromosome"/>
</dbReference>
<dbReference type="OrthoDB" id="8666115at2"/>
<feature type="transmembrane region" description="Helical" evidence="1">
    <location>
        <begin position="46"/>
        <end position="68"/>
    </location>
</feature>
<protein>
    <submittedName>
        <fullName evidence="2">Uncharacterized protein</fullName>
    </submittedName>
</protein>
<evidence type="ECO:0000256" key="1">
    <source>
        <dbReference type="SAM" id="Phobius"/>
    </source>
</evidence>
<reference evidence="2 3" key="1">
    <citation type="submission" date="2019-06" db="EMBL/GenBank/DDBJ databases">
        <title>A complete genome sequence for Luteibacter pinisoli MAH-14.</title>
        <authorList>
            <person name="Baltrus D.A."/>
        </authorList>
    </citation>
    <scope>NUCLEOTIDE SEQUENCE [LARGE SCALE GENOMIC DNA]</scope>
    <source>
        <strain evidence="2 3">MAH-14</strain>
    </source>
</reference>
<organism evidence="2 3">
    <name type="scientific">Luteibacter pinisoli</name>
    <dbReference type="NCBI Taxonomy" id="2589080"/>
    <lineage>
        <taxon>Bacteria</taxon>
        <taxon>Pseudomonadati</taxon>
        <taxon>Pseudomonadota</taxon>
        <taxon>Gammaproteobacteria</taxon>
        <taxon>Lysobacterales</taxon>
        <taxon>Rhodanobacteraceae</taxon>
        <taxon>Luteibacter</taxon>
    </lineage>
</organism>
<keyword evidence="1" id="KW-1133">Transmembrane helix</keyword>
<accession>A0A4Y5Z2A4</accession>